<dbReference type="InterPro" id="IPR036322">
    <property type="entry name" value="WD40_repeat_dom_sf"/>
</dbReference>
<evidence type="ECO:0000313" key="3">
    <source>
        <dbReference type="Proteomes" id="UP001271007"/>
    </source>
</evidence>
<dbReference type="PANTHER" id="PTHR44163">
    <property type="entry name" value="U3 SMALL NUCLEOLAR RNA-ASSOCIATED PROTEIN 4 HOMOLOG"/>
    <property type="match status" value="1"/>
</dbReference>
<evidence type="ECO:0000313" key="2">
    <source>
        <dbReference type="EMBL" id="KAK3057966.1"/>
    </source>
</evidence>
<proteinExistence type="predicted"/>
<feature type="region of interest" description="Disordered" evidence="1">
    <location>
        <begin position="743"/>
        <end position="784"/>
    </location>
</feature>
<dbReference type="InterPro" id="IPR046351">
    <property type="entry name" value="UTP4"/>
</dbReference>
<reference evidence="2" key="1">
    <citation type="submission" date="2023-04" db="EMBL/GenBank/DDBJ databases">
        <title>Black Yeasts Isolated from many extreme environments.</title>
        <authorList>
            <person name="Coleine C."/>
            <person name="Stajich J.E."/>
            <person name="Selbmann L."/>
        </authorList>
    </citation>
    <scope>NUCLEOTIDE SEQUENCE</scope>
    <source>
        <strain evidence="2">CCFEE 5312</strain>
    </source>
</reference>
<dbReference type="GO" id="GO:0032040">
    <property type="term" value="C:small-subunit processome"/>
    <property type="evidence" value="ECO:0007669"/>
    <property type="project" value="TreeGrafter"/>
</dbReference>
<dbReference type="SUPFAM" id="SSF50978">
    <property type="entry name" value="WD40 repeat-like"/>
    <property type="match status" value="2"/>
</dbReference>
<dbReference type="GO" id="GO:0034455">
    <property type="term" value="C:t-UTP complex"/>
    <property type="evidence" value="ECO:0007669"/>
    <property type="project" value="TreeGrafter"/>
</dbReference>
<dbReference type="AlphaFoldDB" id="A0AAJ0LWQ9"/>
<name>A0AAJ0LWQ9_9PEZI</name>
<feature type="compositionally biased region" description="Basic and acidic residues" evidence="1">
    <location>
        <begin position="799"/>
        <end position="808"/>
    </location>
</feature>
<dbReference type="SMART" id="SM00320">
    <property type="entry name" value="WD40"/>
    <property type="match status" value="8"/>
</dbReference>
<dbReference type="GO" id="GO:0000462">
    <property type="term" value="P:maturation of SSU-rRNA from tricistronic rRNA transcript (SSU-rRNA, 5.8S rRNA, LSU-rRNA)"/>
    <property type="evidence" value="ECO:0007669"/>
    <property type="project" value="InterPro"/>
</dbReference>
<dbReference type="EMBL" id="JAWDJX010000002">
    <property type="protein sequence ID" value="KAK3057966.1"/>
    <property type="molecule type" value="Genomic_DNA"/>
</dbReference>
<dbReference type="GO" id="GO:0003723">
    <property type="term" value="F:RNA binding"/>
    <property type="evidence" value="ECO:0007669"/>
    <property type="project" value="TreeGrafter"/>
</dbReference>
<keyword evidence="3" id="KW-1185">Reference proteome</keyword>
<protein>
    <submittedName>
        <fullName evidence="2">U3 small nucleolar RNA-associated protein</fullName>
    </submittedName>
</protein>
<dbReference type="GO" id="GO:0030686">
    <property type="term" value="C:90S preribosome"/>
    <property type="evidence" value="ECO:0007669"/>
    <property type="project" value="InterPro"/>
</dbReference>
<feature type="compositionally biased region" description="Basic and acidic residues" evidence="1">
    <location>
        <begin position="750"/>
        <end position="759"/>
    </location>
</feature>
<feature type="compositionally biased region" description="Low complexity" evidence="1">
    <location>
        <begin position="571"/>
        <end position="583"/>
    </location>
</feature>
<dbReference type="PANTHER" id="PTHR44163:SF1">
    <property type="entry name" value="U3 SMALL NUCLEOLAR RNA-ASSOCIATED PROTEIN 4 HOMOLOG"/>
    <property type="match status" value="1"/>
</dbReference>
<sequence>MDVHRARFVLYPASAISALAFSRKSDSGYNGPLPSLKLAVGRANGNVEIWNPQRGLWVQEAVFLGNGTNIDGLAWTQDPDEKDGAGQLIPGQQRLFSIASSASVTEWDLAAGRPKRQSTGNFSEVWCLAAQPRGIQHQDSKEEVQSQDLIAGCGDGTLVLLSTSDNDLQFKRFLARVAGKKARCMCITYQNRDRVVAGFADSMIRIYDTRNGSMLRAMSLGVQCLPNGDIVSGDSNGEVKFWDGKTYSMLQRIAGHDSDCLDLVASNDGRTVVSGSINGKITIFKQTNNDNGRKQWSKIAHRRVHSGEVKAMAGFDSKAMSMVVSGGGDAVPMVTPLREYGKENMRALPTLPQSPPVASAAKARLLVSWWEKSVFIWRLTKHTGDSAPDDQQSPRKLVARINLDTKTSIRCASISADGKLLAAGTNEEVKLFQLQKRAESETLGVRKLSLPTTLAKSGAHLLKFSDNGKWLAAISPESEVHVARIASVPDRPKQLHVLSRVVELDRPHRTLDRTALKDFDSTITQLAFAADGSVLVASDRAGYLDSWVLEGHEDATALAIDIAEKQSQKGSSDAGSDSDSSSDSSDDDDSTPIFYGQHWTDNPAGHLLPKLEAQPLVLTFRPQRAPDSKNGLVNGNPGVHTTRSNPHAHSHELPHDQHRLFVMTSKHQMFELDVLGGRLSDWSRKNPSSALPQHFAQIRDRVMGAVWDVSETKERLWVYGSSFVYMLNVGGDLVDKKHAQTLIKKRRKPKGGDEHGDARKRQRLESGAGGKIQETEREAGSRGVVKRYEGGVVTKLELNGRDTKRGDNTEDDDDDDDDIADTHLDRIESEGDNTVETNGDVEGQQRDRRWWCTFKYRSILGMVPLEGDPSDVDKPLEVVIVERPLWDVKTASSQD</sequence>
<dbReference type="Gene3D" id="2.130.10.10">
    <property type="entry name" value="YVTN repeat-like/Quinoprotein amine dehydrogenase"/>
    <property type="match status" value="3"/>
</dbReference>
<feature type="region of interest" description="Disordered" evidence="1">
    <location>
        <begin position="799"/>
        <end position="820"/>
    </location>
</feature>
<dbReference type="InterPro" id="IPR001680">
    <property type="entry name" value="WD40_rpt"/>
</dbReference>
<feature type="region of interest" description="Disordered" evidence="1">
    <location>
        <begin position="565"/>
        <end position="598"/>
    </location>
</feature>
<accession>A0AAJ0LWQ9</accession>
<dbReference type="InterPro" id="IPR015943">
    <property type="entry name" value="WD40/YVTN_repeat-like_dom_sf"/>
</dbReference>
<comment type="caution">
    <text evidence="2">The sequence shown here is derived from an EMBL/GenBank/DDBJ whole genome shotgun (WGS) entry which is preliminary data.</text>
</comment>
<evidence type="ECO:0000256" key="1">
    <source>
        <dbReference type="SAM" id="MobiDB-lite"/>
    </source>
</evidence>
<dbReference type="Proteomes" id="UP001271007">
    <property type="component" value="Unassembled WGS sequence"/>
</dbReference>
<gene>
    <name evidence="2" type="primary">UTP4</name>
    <name evidence="2" type="ORF">LTR09_001043</name>
</gene>
<feature type="compositionally biased region" description="Acidic residues" evidence="1">
    <location>
        <begin position="809"/>
        <end position="819"/>
    </location>
</feature>
<organism evidence="2 3">
    <name type="scientific">Extremus antarcticus</name>
    <dbReference type="NCBI Taxonomy" id="702011"/>
    <lineage>
        <taxon>Eukaryota</taxon>
        <taxon>Fungi</taxon>
        <taxon>Dikarya</taxon>
        <taxon>Ascomycota</taxon>
        <taxon>Pezizomycotina</taxon>
        <taxon>Dothideomycetes</taxon>
        <taxon>Dothideomycetidae</taxon>
        <taxon>Mycosphaerellales</taxon>
        <taxon>Extremaceae</taxon>
        <taxon>Extremus</taxon>
    </lineage>
</organism>
<dbReference type="Pfam" id="PF00400">
    <property type="entry name" value="WD40"/>
    <property type="match status" value="1"/>
</dbReference>